<reference evidence="3" key="1">
    <citation type="journal article" date="2019" name="Int. J. Syst. Evol. Microbiol.">
        <title>The Global Catalogue of Microorganisms (GCM) 10K type strain sequencing project: providing services to taxonomists for standard genome sequencing and annotation.</title>
        <authorList>
            <consortium name="The Broad Institute Genomics Platform"/>
            <consortium name="The Broad Institute Genome Sequencing Center for Infectious Disease"/>
            <person name="Wu L."/>
            <person name="Ma J."/>
        </authorList>
    </citation>
    <scope>NUCLEOTIDE SEQUENCE [LARGE SCALE GENOMIC DNA]</scope>
    <source>
        <strain evidence="3">CGMCC 1.16855</strain>
    </source>
</reference>
<feature type="domain" description="AB hydrolase-1" evidence="1">
    <location>
        <begin position="32"/>
        <end position="257"/>
    </location>
</feature>
<evidence type="ECO:0000313" key="2">
    <source>
        <dbReference type="EMBL" id="MFC3003272.1"/>
    </source>
</evidence>
<gene>
    <name evidence="2" type="ORF">ACFOD3_25480</name>
</gene>
<dbReference type="InterPro" id="IPR000073">
    <property type="entry name" value="AB_hydrolase_1"/>
</dbReference>
<dbReference type="EMBL" id="JBHRSB010000010">
    <property type="protein sequence ID" value="MFC3003272.1"/>
    <property type="molecule type" value="Genomic_DNA"/>
</dbReference>
<keyword evidence="2" id="KW-0378">Hydrolase</keyword>
<dbReference type="InterPro" id="IPR050266">
    <property type="entry name" value="AB_hydrolase_sf"/>
</dbReference>
<dbReference type="GO" id="GO:0016787">
    <property type="term" value="F:hydrolase activity"/>
    <property type="evidence" value="ECO:0007669"/>
    <property type="project" value="UniProtKB-KW"/>
</dbReference>
<accession>A0ABV7C058</accession>
<sequence>MGQEGFYEAGRRVALPGVALWVTDTGGEGPPLVLLHPNTGTGEVWEKQVPAFAAAGYRVITFDRRGWGRSIPDPTSGPQPGSVAEDLEALAAHLDLPPFHLLGVAGGGFVALDYAAWQPGRVRSLVVGASYGQVMEPEIQAFFTRIATPDFQRQPGVLREVGPTYRGTDPEGTARWVEIEHHARQKDAVPQPLRTPNTYAKIATIACPSLVLAAGADLYAPPALMKLWAAHLRAHQWDVLPEAGHAIAWEEPEAFNAKVLAFLAATSPTPR</sequence>
<dbReference type="RefSeq" id="WP_216839716.1">
    <property type="nucleotide sequence ID" value="NZ_JAFNJS010000010.1"/>
</dbReference>
<organism evidence="2 3">
    <name type="scientific">Falsiroseomonas tokyonensis</name>
    <dbReference type="NCBI Taxonomy" id="430521"/>
    <lineage>
        <taxon>Bacteria</taxon>
        <taxon>Pseudomonadati</taxon>
        <taxon>Pseudomonadota</taxon>
        <taxon>Alphaproteobacteria</taxon>
        <taxon>Acetobacterales</taxon>
        <taxon>Roseomonadaceae</taxon>
        <taxon>Falsiroseomonas</taxon>
    </lineage>
</organism>
<dbReference type="Proteomes" id="UP001595420">
    <property type="component" value="Unassembled WGS sequence"/>
</dbReference>
<protein>
    <submittedName>
        <fullName evidence="2">Alpha/beta fold hydrolase</fullName>
    </submittedName>
</protein>
<evidence type="ECO:0000259" key="1">
    <source>
        <dbReference type="Pfam" id="PF12697"/>
    </source>
</evidence>
<dbReference type="PANTHER" id="PTHR43798:SF33">
    <property type="entry name" value="HYDROLASE, PUTATIVE (AFU_ORTHOLOGUE AFUA_2G14860)-RELATED"/>
    <property type="match status" value="1"/>
</dbReference>
<dbReference type="Pfam" id="PF12697">
    <property type="entry name" value="Abhydrolase_6"/>
    <property type="match status" value="1"/>
</dbReference>
<name>A0ABV7C058_9PROT</name>
<comment type="caution">
    <text evidence="2">The sequence shown here is derived from an EMBL/GenBank/DDBJ whole genome shotgun (WGS) entry which is preliminary data.</text>
</comment>
<keyword evidence="3" id="KW-1185">Reference proteome</keyword>
<dbReference type="PANTHER" id="PTHR43798">
    <property type="entry name" value="MONOACYLGLYCEROL LIPASE"/>
    <property type="match status" value="1"/>
</dbReference>
<evidence type="ECO:0000313" key="3">
    <source>
        <dbReference type="Proteomes" id="UP001595420"/>
    </source>
</evidence>
<proteinExistence type="predicted"/>